<dbReference type="Proteomes" id="UP001151760">
    <property type="component" value="Unassembled WGS sequence"/>
</dbReference>
<feature type="region of interest" description="Disordered" evidence="1">
    <location>
        <begin position="183"/>
        <end position="202"/>
    </location>
</feature>
<evidence type="ECO:0000256" key="1">
    <source>
        <dbReference type="SAM" id="MobiDB-lite"/>
    </source>
</evidence>
<evidence type="ECO:0000313" key="3">
    <source>
        <dbReference type="Proteomes" id="UP001151760"/>
    </source>
</evidence>
<feature type="compositionally biased region" description="Polar residues" evidence="1">
    <location>
        <begin position="157"/>
        <end position="167"/>
    </location>
</feature>
<accession>A0ABQ4Y0D3</accession>
<feature type="region of interest" description="Disordered" evidence="1">
    <location>
        <begin position="153"/>
        <end position="173"/>
    </location>
</feature>
<dbReference type="EMBL" id="BQNB010009984">
    <property type="protein sequence ID" value="GJS71139.1"/>
    <property type="molecule type" value="Genomic_DNA"/>
</dbReference>
<sequence length="221" mass="23740">MILTTNTPYPSRKIRRIRACTHQRPLRKEDQYTVSKETPIRRIQPLGYSIMVASAIAISSDSSDESVGSPPSRVILFSDIPTVIPSTSVVASETSTITPVISSAAPVVETTLVASPTRLCGLVPYSDSDSDSPDEMDSPEYITPLPATSPFLYTDSFEASDSSNGPPSQDPYVATVARWRSRVTARSPPPSDFPITPVTAPPGTRRRAAVLIRPGEAIPLG</sequence>
<evidence type="ECO:0000313" key="2">
    <source>
        <dbReference type="EMBL" id="GJS71139.1"/>
    </source>
</evidence>
<reference evidence="2" key="2">
    <citation type="submission" date="2022-01" db="EMBL/GenBank/DDBJ databases">
        <authorList>
            <person name="Yamashiro T."/>
            <person name="Shiraishi A."/>
            <person name="Satake H."/>
            <person name="Nakayama K."/>
        </authorList>
    </citation>
    <scope>NUCLEOTIDE SEQUENCE</scope>
</reference>
<reference evidence="2" key="1">
    <citation type="journal article" date="2022" name="Int. J. Mol. Sci.">
        <title>Draft Genome of Tanacetum Coccineum: Genomic Comparison of Closely Related Tanacetum-Family Plants.</title>
        <authorList>
            <person name="Yamashiro T."/>
            <person name="Shiraishi A."/>
            <person name="Nakayama K."/>
            <person name="Satake H."/>
        </authorList>
    </citation>
    <scope>NUCLEOTIDE SEQUENCE</scope>
</reference>
<comment type="caution">
    <text evidence="2">The sequence shown here is derived from an EMBL/GenBank/DDBJ whole genome shotgun (WGS) entry which is preliminary data.</text>
</comment>
<keyword evidence="3" id="KW-1185">Reference proteome</keyword>
<proteinExistence type="predicted"/>
<gene>
    <name evidence="2" type="ORF">Tco_0703980</name>
</gene>
<organism evidence="2 3">
    <name type="scientific">Tanacetum coccineum</name>
    <dbReference type="NCBI Taxonomy" id="301880"/>
    <lineage>
        <taxon>Eukaryota</taxon>
        <taxon>Viridiplantae</taxon>
        <taxon>Streptophyta</taxon>
        <taxon>Embryophyta</taxon>
        <taxon>Tracheophyta</taxon>
        <taxon>Spermatophyta</taxon>
        <taxon>Magnoliopsida</taxon>
        <taxon>eudicotyledons</taxon>
        <taxon>Gunneridae</taxon>
        <taxon>Pentapetalae</taxon>
        <taxon>asterids</taxon>
        <taxon>campanulids</taxon>
        <taxon>Asterales</taxon>
        <taxon>Asteraceae</taxon>
        <taxon>Asteroideae</taxon>
        <taxon>Anthemideae</taxon>
        <taxon>Anthemidinae</taxon>
        <taxon>Tanacetum</taxon>
    </lineage>
</organism>
<protein>
    <submittedName>
        <fullName evidence="2">Uncharacterized protein</fullName>
    </submittedName>
</protein>
<name>A0ABQ4Y0D3_9ASTR</name>